<feature type="region of interest" description="Disordered" evidence="4">
    <location>
        <begin position="1"/>
        <end position="22"/>
    </location>
</feature>
<evidence type="ECO:0000256" key="3">
    <source>
        <dbReference type="ARBA" id="ARBA00022827"/>
    </source>
</evidence>
<dbReference type="SUPFAM" id="SSF51905">
    <property type="entry name" value="FAD/NAD(P)-binding domain"/>
    <property type="match status" value="1"/>
</dbReference>
<comment type="cofactor">
    <cofactor evidence="1">
        <name>FAD</name>
        <dbReference type="ChEBI" id="CHEBI:57692"/>
    </cofactor>
</comment>
<dbReference type="GO" id="GO:0016709">
    <property type="term" value="F:oxidoreductase activity, acting on paired donors, with incorporation or reduction of molecular oxygen, NAD(P)H as one donor, and incorporation of one atom of oxygen"/>
    <property type="evidence" value="ECO:0007669"/>
    <property type="project" value="UniProtKB-ARBA"/>
</dbReference>
<dbReference type="Gene3D" id="3.50.50.60">
    <property type="entry name" value="FAD/NAD(P)-binding domain"/>
    <property type="match status" value="1"/>
</dbReference>
<evidence type="ECO:0000313" key="6">
    <source>
        <dbReference type="EMBL" id="XDQ30899.1"/>
    </source>
</evidence>
<evidence type="ECO:0000256" key="1">
    <source>
        <dbReference type="ARBA" id="ARBA00001974"/>
    </source>
</evidence>
<dbReference type="Pfam" id="PF21274">
    <property type="entry name" value="Rng_hyd_C"/>
    <property type="match status" value="1"/>
</dbReference>
<dbReference type="PRINTS" id="PR00420">
    <property type="entry name" value="RNGMNOXGNASE"/>
</dbReference>
<keyword evidence="6" id="KW-0560">Oxidoreductase</keyword>
<organism evidence="6">
    <name type="scientific">Streptomyces sp. R21</name>
    <dbReference type="NCBI Taxonomy" id="3238627"/>
    <lineage>
        <taxon>Bacteria</taxon>
        <taxon>Bacillati</taxon>
        <taxon>Actinomycetota</taxon>
        <taxon>Actinomycetes</taxon>
        <taxon>Kitasatosporales</taxon>
        <taxon>Streptomycetaceae</taxon>
        <taxon>Streptomyces</taxon>
    </lineage>
</organism>
<dbReference type="InterPro" id="IPR036188">
    <property type="entry name" value="FAD/NAD-bd_sf"/>
</dbReference>
<keyword evidence="2" id="KW-0285">Flavoprotein</keyword>
<dbReference type="NCBIfam" id="NF004780">
    <property type="entry name" value="PRK06126.1"/>
    <property type="match status" value="1"/>
</dbReference>
<dbReference type="AlphaFoldDB" id="A0AB39PKH7"/>
<feature type="domain" description="FAD-binding" evidence="5">
    <location>
        <begin position="25"/>
        <end position="378"/>
    </location>
</feature>
<dbReference type="Gene3D" id="3.40.30.120">
    <property type="match status" value="1"/>
</dbReference>
<dbReference type="EMBL" id="CP163435">
    <property type="protein sequence ID" value="XDQ30899.1"/>
    <property type="molecule type" value="Genomic_DNA"/>
</dbReference>
<evidence type="ECO:0000256" key="4">
    <source>
        <dbReference type="SAM" id="MobiDB-lite"/>
    </source>
</evidence>
<dbReference type="PANTHER" id="PTHR43004">
    <property type="entry name" value="TRK SYSTEM POTASSIUM UPTAKE PROTEIN"/>
    <property type="match status" value="1"/>
</dbReference>
<keyword evidence="3" id="KW-0274">FAD</keyword>
<gene>
    <name evidence="6" type="ORF">AB5J56_42115</name>
</gene>
<dbReference type="GO" id="GO:0071949">
    <property type="term" value="F:FAD binding"/>
    <property type="evidence" value="ECO:0007669"/>
    <property type="project" value="InterPro"/>
</dbReference>
<proteinExistence type="predicted"/>
<dbReference type="InterPro" id="IPR002938">
    <property type="entry name" value="FAD-bd"/>
</dbReference>
<accession>A0AB39PKH7</accession>
<dbReference type="RefSeq" id="WP_369241281.1">
    <property type="nucleotide sequence ID" value="NZ_CP163435.1"/>
</dbReference>
<dbReference type="InterPro" id="IPR050641">
    <property type="entry name" value="RIFMO-like"/>
</dbReference>
<keyword evidence="6" id="KW-0503">Monooxygenase</keyword>
<sequence>MSGPTLAQEGRSSMSDQHERAGSRRVLVVGAGPVGLALATELGWRGVPVTVIDQGDGRVPFPAGEAIFSRTMEHLRRWGCAEEARAESAPAPDYPHRTVFATSATGRVLTDFDYGVTNRSSGVYTPLTPEGPAFLSKFSFVPLLARTAGELPGVEFRYGTRLETMEQDSEGVLAVVRDVASGATETLTGTYLVACDGGRSGIRRALGIEFEGMFAQGHNFAVHFRAPQLLDLLRERLGGPAVQIHTLSSARRPYITVVNGVDEWRLSVYLDEEPDPDDAVAWIREAAGAPIDVEILAAQPWSGHCVVARTYREGRVFLAGDAAHLLWPKGGFGANTGIGDAVDLGWKLAATLQGWGGPALLDSYEQERRPIAVRNVTEASSNWKADAQLAPDPVLDRMDAEGERLRREMGEEIRRSRAKEFRCTGVQLGYRYSGSPICVPDGSPEPPDEPDEYVPSTWPGCRAPHVWLPDGSSVLDHFGRGFTLVVSGSADPTPLVEAARSRGLPMTVLRLADPAATELYERPLVLVRPDGHVGWRGRQAPADPVAVLDMLRGATLPPPDGKAAGAARVVSAGVGTHLV</sequence>
<evidence type="ECO:0000256" key="2">
    <source>
        <dbReference type="ARBA" id="ARBA00022630"/>
    </source>
</evidence>
<evidence type="ECO:0000259" key="5">
    <source>
        <dbReference type="Pfam" id="PF01494"/>
    </source>
</evidence>
<reference evidence="6" key="1">
    <citation type="submission" date="2024-07" db="EMBL/GenBank/DDBJ databases">
        <authorList>
            <person name="Yu S.T."/>
        </authorList>
    </citation>
    <scope>NUCLEOTIDE SEQUENCE</scope>
    <source>
        <strain evidence="6">R21</strain>
    </source>
</reference>
<protein>
    <submittedName>
        <fullName evidence="6">FAD-dependent monooxygenase</fullName>
    </submittedName>
</protein>
<dbReference type="Gene3D" id="3.30.9.10">
    <property type="entry name" value="D-Amino Acid Oxidase, subunit A, domain 2"/>
    <property type="match status" value="1"/>
</dbReference>
<dbReference type="PANTHER" id="PTHR43004:SF19">
    <property type="entry name" value="BINDING MONOOXYGENASE, PUTATIVE (JCVI)-RELATED"/>
    <property type="match status" value="1"/>
</dbReference>
<dbReference type="Pfam" id="PF01494">
    <property type="entry name" value="FAD_binding_3"/>
    <property type="match status" value="1"/>
</dbReference>
<name>A0AB39PKH7_9ACTN</name>